<reference evidence="1 2" key="1">
    <citation type="submission" date="2015-11" db="EMBL/GenBank/DDBJ databases">
        <title>Expanding the genomic diversity of Burkholderia species for the development of highly accurate diagnostics.</title>
        <authorList>
            <person name="Sahl J."/>
            <person name="Keim P."/>
            <person name="Wagner D."/>
        </authorList>
    </citation>
    <scope>NUCLEOTIDE SEQUENCE [LARGE SCALE GENOMIC DNA]</scope>
    <source>
        <strain evidence="1 2">MSMB1137WGS</strain>
    </source>
</reference>
<dbReference type="Proteomes" id="UP000056732">
    <property type="component" value="Unassembled WGS sequence"/>
</dbReference>
<accession>A0AAW3NDC2</accession>
<comment type="caution">
    <text evidence="1">The sequence shown here is derived from an EMBL/GenBank/DDBJ whole genome shotgun (WGS) entry which is preliminary data.</text>
</comment>
<organism evidence="1 2">
    <name type="scientific">Burkholderia ubonensis</name>
    <dbReference type="NCBI Taxonomy" id="101571"/>
    <lineage>
        <taxon>Bacteria</taxon>
        <taxon>Pseudomonadati</taxon>
        <taxon>Pseudomonadota</taxon>
        <taxon>Betaproteobacteria</taxon>
        <taxon>Burkholderiales</taxon>
        <taxon>Burkholderiaceae</taxon>
        <taxon>Burkholderia</taxon>
        <taxon>Burkholderia cepacia complex</taxon>
    </lineage>
</organism>
<dbReference type="AlphaFoldDB" id="A0AAW3NDC2"/>
<protein>
    <submittedName>
        <fullName evidence="1">Transposase</fullName>
    </submittedName>
</protein>
<sequence>MRNSRLTDEQMVTILREADKAPVAEVAKKHRISKQTIYNRR</sequence>
<gene>
    <name evidence="1" type="ORF">WK53_08485</name>
</gene>
<evidence type="ECO:0000313" key="2">
    <source>
        <dbReference type="Proteomes" id="UP000056732"/>
    </source>
</evidence>
<dbReference type="EMBL" id="LPDO01000083">
    <property type="protein sequence ID" value="KVT51907.1"/>
    <property type="molecule type" value="Genomic_DNA"/>
</dbReference>
<proteinExistence type="predicted"/>
<evidence type="ECO:0000313" key="1">
    <source>
        <dbReference type="EMBL" id="KVT51907.1"/>
    </source>
</evidence>
<name>A0AAW3NDC2_9BURK</name>